<gene>
    <name evidence="3" type="ORF">FH969_12565</name>
</gene>
<feature type="compositionally biased region" description="Pro residues" evidence="1">
    <location>
        <begin position="136"/>
        <end position="148"/>
    </location>
</feature>
<dbReference type="OrthoDB" id="5148810at2"/>
<dbReference type="RefSeq" id="WP_139987455.1">
    <property type="nucleotide sequence ID" value="NZ_VENP01000057.1"/>
</dbReference>
<evidence type="ECO:0000256" key="1">
    <source>
        <dbReference type="SAM" id="MobiDB-lite"/>
    </source>
</evidence>
<dbReference type="Proteomes" id="UP000313849">
    <property type="component" value="Unassembled WGS sequence"/>
</dbReference>
<feature type="compositionally biased region" description="Low complexity" evidence="1">
    <location>
        <begin position="126"/>
        <end position="135"/>
    </location>
</feature>
<keyword evidence="2" id="KW-0812">Transmembrane</keyword>
<evidence type="ECO:0000313" key="3">
    <source>
        <dbReference type="EMBL" id="TNU73224.1"/>
    </source>
</evidence>
<protein>
    <submittedName>
        <fullName evidence="3">Uncharacterized protein</fullName>
    </submittedName>
</protein>
<evidence type="ECO:0000256" key="2">
    <source>
        <dbReference type="SAM" id="Phobius"/>
    </source>
</evidence>
<dbReference type="AlphaFoldDB" id="A0A5C5B9N2"/>
<sequence length="158" mass="16680">MSEQQARPPGPGDDAGEKDELAGVAHEDGPIEVVAQVADPTRVRRAPRFGAFVFVGIALAFLLAGLLSFVRDSFLPPEEVAARALDSWGIFWLLLLGLGAFFALASFAVAVWIDHRSVRRAERVRAAAPSSAATPDPTPAAPLAPPTAPRASTRESEA</sequence>
<evidence type="ECO:0000313" key="4">
    <source>
        <dbReference type="Proteomes" id="UP000313849"/>
    </source>
</evidence>
<accession>A0A5C5B9N2</accession>
<dbReference type="EMBL" id="VENP01000057">
    <property type="protein sequence ID" value="TNU73224.1"/>
    <property type="molecule type" value="Genomic_DNA"/>
</dbReference>
<name>A0A5C5B9N2_9MICO</name>
<organism evidence="3 4">
    <name type="scientific">Miniimonas arenae</name>
    <dbReference type="NCBI Taxonomy" id="676201"/>
    <lineage>
        <taxon>Bacteria</taxon>
        <taxon>Bacillati</taxon>
        <taxon>Actinomycetota</taxon>
        <taxon>Actinomycetes</taxon>
        <taxon>Micrococcales</taxon>
        <taxon>Beutenbergiaceae</taxon>
        <taxon>Miniimonas</taxon>
    </lineage>
</organism>
<feature type="region of interest" description="Disordered" evidence="1">
    <location>
        <begin position="1"/>
        <end position="20"/>
    </location>
</feature>
<feature type="transmembrane region" description="Helical" evidence="2">
    <location>
        <begin position="90"/>
        <end position="113"/>
    </location>
</feature>
<feature type="region of interest" description="Disordered" evidence="1">
    <location>
        <begin position="126"/>
        <end position="158"/>
    </location>
</feature>
<keyword evidence="4" id="KW-1185">Reference proteome</keyword>
<proteinExistence type="predicted"/>
<reference evidence="3 4" key="1">
    <citation type="submission" date="2019-06" db="EMBL/GenBank/DDBJ databases">
        <title>Draft genome sequence of Miniimonas arenae KCTC 19750T isolated from sea sand.</title>
        <authorList>
            <person name="Park S.-J."/>
        </authorList>
    </citation>
    <scope>NUCLEOTIDE SEQUENCE [LARGE SCALE GENOMIC DNA]</scope>
    <source>
        <strain evidence="3 4">KCTC 19750</strain>
    </source>
</reference>
<keyword evidence="2" id="KW-1133">Transmembrane helix</keyword>
<feature type="transmembrane region" description="Helical" evidence="2">
    <location>
        <begin position="49"/>
        <end position="70"/>
    </location>
</feature>
<comment type="caution">
    <text evidence="3">The sequence shown here is derived from an EMBL/GenBank/DDBJ whole genome shotgun (WGS) entry which is preliminary data.</text>
</comment>
<keyword evidence="2" id="KW-0472">Membrane</keyword>